<dbReference type="AlphaFoldDB" id="B0T1D7"/>
<feature type="domain" description="Gp5/Type VI secretion system Vgr protein OB-fold" evidence="1">
    <location>
        <begin position="348"/>
        <end position="420"/>
    </location>
</feature>
<dbReference type="STRING" id="366602.Caul_1564"/>
<dbReference type="SUPFAM" id="SSF69255">
    <property type="entry name" value="gp5 N-terminal domain-like"/>
    <property type="match status" value="1"/>
</dbReference>
<dbReference type="Pfam" id="PF05954">
    <property type="entry name" value="Phage_GPD"/>
    <property type="match status" value="1"/>
</dbReference>
<sequence>MTSIFANRPLRVRLDGSPLDAAFARYAVSAFVRQALNAPALAELVFADPPADTLSGLALGVGLAIAVDGSGDLFDGEITAIEYENDAAQGRIVRLRALDKLHRARLRQRARVLTDLSAIDLASQMASELGLTFQSAEHAPTRALIIQHDQNDFDLLVDLARDAGLYLHLEGGELRLVSLAGEAEPIALRMRRELIQARAIAGADSLRPWTGAQTWDLSRAVSASARAGLARQDAEELRDGGLTAFPDLGGRTLFNRLAADAAEAESLAQADLDRAAARSVLLEAVVEGDTHLRPGRPVTIEGVGDLVDGRCVVTRALHRFDEAGGYVVEISTEPPARPDRCRAPAFTLGRVTDADDPEGLARVRTRLPVLGDVETGWMAVLLLGAGADKGVAILPEPDDDVLVLFPDGDPARGLVLGGLYGERTAPGPRDAKSAGARAFTVRTPGGQVLTLDSVDALARLETRAGGLFEFGPGGSHLRASGDLLIEAPGRRLTIRAAAVAFEEG</sequence>
<dbReference type="Gene3D" id="2.40.50.230">
    <property type="entry name" value="Gp5 N-terminal domain"/>
    <property type="match status" value="1"/>
</dbReference>
<evidence type="ECO:0000259" key="1">
    <source>
        <dbReference type="Pfam" id="PF04717"/>
    </source>
</evidence>
<dbReference type="eggNOG" id="COG3501">
    <property type="taxonomic scope" value="Bacteria"/>
</dbReference>
<name>B0T1D7_CAUSK</name>
<dbReference type="OrthoDB" id="9762420at2"/>
<protein>
    <recommendedName>
        <fullName evidence="1">Gp5/Type VI secretion system Vgr protein OB-fold domain-containing protein</fullName>
    </recommendedName>
</protein>
<dbReference type="SUPFAM" id="SSF69279">
    <property type="entry name" value="Phage tail proteins"/>
    <property type="match status" value="1"/>
</dbReference>
<dbReference type="EMBL" id="CP000927">
    <property type="protein sequence ID" value="ABZ70694.1"/>
    <property type="molecule type" value="Genomic_DNA"/>
</dbReference>
<gene>
    <name evidence="2" type="ordered locus">Caul_1564</name>
</gene>
<dbReference type="InterPro" id="IPR006531">
    <property type="entry name" value="Gp5/Vgr_OB"/>
</dbReference>
<organism evidence="2">
    <name type="scientific">Caulobacter sp. (strain K31)</name>
    <dbReference type="NCBI Taxonomy" id="366602"/>
    <lineage>
        <taxon>Bacteria</taxon>
        <taxon>Pseudomonadati</taxon>
        <taxon>Pseudomonadota</taxon>
        <taxon>Alphaproteobacteria</taxon>
        <taxon>Caulobacterales</taxon>
        <taxon>Caulobacteraceae</taxon>
        <taxon>Caulobacter</taxon>
    </lineage>
</organism>
<accession>B0T1D7</accession>
<dbReference type="KEGG" id="cak:Caul_1564"/>
<dbReference type="InterPro" id="IPR037026">
    <property type="entry name" value="Vgr_OB-fold_dom_sf"/>
</dbReference>
<dbReference type="HOGENOM" id="CLU_520553_0_0_5"/>
<evidence type="ECO:0000313" key="2">
    <source>
        <dbReference type="EMBL" id="ABZ70694.1"/>
    </source>
</evidence>
<dbReference type="Pfam" id="PF04717">
    <property type="entry name" value="Phage_base_V"/>
    <property type="match status" value="1"/>
</dbReference>
<proteinExistence type="predicted"/>
<reference evidence="2" key="1">
    <citation type="submission" date="2008-01" db="EMBL/GenBank/DDBJ databases">
        <title>Complete sequence of chromosome of Caulobacter sp. K31.</title>
        <authorList>
            <consortium name="US DOE Joint Genome Institute"/>
            <person name="Copeland A."/>
            <person name="Lucas S."/>
            <person name="Lapidus A."/>
            <person name="Barry K."/>
            <person name="Glavina del Rio T."/>
            <person name="Dalin E."/>
            <person name="Tice H."/>
            <person name="Pitluck S."/>
            <person name="Bruce D."/>
            <person name="Goodwin L."/>
            <person name="Thompson L.S."/>
            <person name="Brettin T."/>
            <person name="Detter J.C."/>
            <person name="Han C."/>
            <person name="Schmutz J."/>
            <person name="Larimer F."/>
            <person name="Land M."/>
            <person name="Hauser L."/>
            <person name="Kyrpides N."/>
            <person name="Kim E."/>
            <person name="Stephens C."/>
            <person name="Richardson P."/>
        </authorList>
    </citation>
    <scope>NUCLEOTIDE SEQUENCE [LARGE SCALE GENOMIC DNA]</scope>
    <source>
        <strain evidence="2">K31</strain>
    </source>
</reference>